<evidence type="ECO:0000313" key="6">
    <source>
        <dbReference type="Proteomes" id="UP000535491"/>
    </source>
</evidence>
<accession>A0A7W1WN33</accession>
<dbReference type="RefSeq" id="WP_181750175.1">
    <property type="nucleotide sequence ID" value="NZ_JACEIQ010000001.1"/>
</dbReference>
<comment type="caution">
    <text evidence="5">The sequence shown here is derived from an EMBL/GenBank/DDBJ whole genome shotgun (WGS) entry which is preliminary data.</text>
</comment>
<keyword evidence="1" id="KW-0805">Transcription regulation</keyword>
<dbReference type="GO" id="GO:0003700">
    <property type="term" value="F:DNA-binding transcription factor activity"/>
    <property type="evidence" value="ECO:0007669"/>
    <property type="project" value="TreeGrafter"/>
</dbReference>
<feature type="domain" description="Transcriptional regulator LacI/GalR-like sensor" evidence="4">
    <location>
        <begin position="6"/>
        <end position="86"/>
    </location>
</feature>
<dbReference type="GO" id="GO:0000976">
    <property type="term" value="F:transcription cis-regulatory region binding"/>
    <property type="evidence" value="ECO:0007669"/>
    <property type="project" value="TreeGrafter"/>
</dbReference>
<name>A0A7W1WN33_9BACL</name>
<dbReference type="Pfam" id="PF13377">
    <property type="entry name" value="Peripla_BP_3"/>
    <property type="match status" value="1"/>
</dbReference>
<evidence type="ECO:0000259" key="4">
    <source>
        <dbReference type="Pfam" id="PF13377"/>
    </source>
</evidence>
<dbReference type="AlphaFoldDB" id="A0A7W1WN33"/>
<gene>
    <name evidence="5" type="ORF">H1191_01315</name>
</gene>
<dbReference type="PANTHER" id="PTHR30146:SF105">
    <property type="entry name" value="CATABOLITE CONTROL PROTEIN B"/>
    <property type="match status" value="1"/>
</dbReference>
<proteinExistence type="predicted"/>
<reference evidence="5 6" key="1">
    <citation type="submission" date="2020-07" db="EMBL/GenBank/DDBJ databases">
        <authorList>
            <person name="Feng H."/>
        </authorList>
    </citation>
    <scope>NUCLEOTIDE SEQUENCE [LARGE SCALE GENOMIC DNA]</scope>
    <source>
        <strain evidence="6">s-10</strain>
    </source>
</reference>
<keyword evidence="2" id="KW-0238">DNA-binding</keyword>
<sequence length="86" mass="9658">MAFNFEAAAGVRTRAKRLGISVPQQLAILGFDNQPISEALQLSTIDQGLKEIWREAFRSFYRQTSGELPPGDKKIISHRLIERATT</sequence>
<evidence type="ECO:0000313" key="5">
    <source>
        <dbReference type="EMBL" id="MBA4492953.1"/>
    </source>
</evidence>
<dbReference type="SUPFAM" id="SSF53822">
    <property type="entry name" value="Periplasmic binding protein-like I"/>
    <property type="match status" value="1"/>
</dbReference>
<dbReference type="Proteomes" id="UP000535491">
    <property type="component" value="Unassembled WGS sequence"/>
</dbReference>
<protein>
    <submittedName>
        <fullName evidence="5">Substrate-binding domain-containing protein</fullName>
    </submittedName>
</protein>
<evidence type="ECO:0000256" key="1">
    <source>
        <dbReference type="ARBA" id="ARBA00023015"/>
    </source>
</evidence>
<keyword evidence="3" id="KW-0804">Transcription</keyword>
<dbReference type="EMBL" id="JACEIQ010000001">
    <property type="protein sequence ID" value="MBA4492953.1"/>
    <property type="molecule type" value="Genomic_DNA"/>
</dbReference>
<evidence type="ECO:0000256" key="2">
    <source>
        <dbReference type="ARBA" id="ARBA00023125"/>
    </source>
</evidence>
<dbReference type="InterPro" id="IPR028082">
    <property type="entry name" value="Peripla_BP_I"/>
</dbReference>
<organism evidence="5 6">
    <name type="scientific">Paenactinomyces guangxiensis</name>
    <dbReference type="NCBI Taxonomy" id="1490290"/>
    <lineage>
        <taxon>Bacteria</taxon>
        <taxon>Bacillati</taxon>
        <taxon>Bacillota</taxon>
        <taxon>Bacilli</taxon>
        <taxon>Bacillales</taxon>
        <taxon>Thermoactinomycetaceae</taxon>
        <taxon>Paenactinomyces</taxon>
    </lineage>
</organism>
<evidence type="ECO:0000256" key="3">
    <source>
        <dbReference type="ARBA" id="ARBA00023163"/>
    </source>
</evidence>
<keyword evidence="6" id="KW-1185">Reference proteome</keyword>
<dbReference type="Gene3D" id="3.40.50.2300">
    <property type="match status" value="1"/>
</dbReference>
<dbReference type="PANTHER" id="PTHR30146">
    <property type="entry name" value="LACI-RELATED TRANSCRIPTIONAL REPRESSOR"/>
    <property type="match status" value="1"/>
</dbReference>
<dbReference type="InterPro" id="IPR046335">
    <property type="entry name" value="LacI/GalR-like_sensor"/>
</dbReference>